<dbReference type="Proteomes" id="UP000518206">
    <property type="component" value="Unassembled WGS sequence"/>
</dbReference>
<reference evidence="2 3" key="1">
    <citation type="submission" date="2020-08" db="EMBL/GenBank/DDBJ databases">
        <title>The Agave Microbiome: Exploring the role of microbial communities in plant adaptations to desert environments.</title>
        <authorList>
            <person name="Partida-Martinez L.P."/>
        </authorList>
    </citation>
    <scope>NUCLEOTIDE SEQUENCE [LARGE SCALE GENOMIC DNA]</scope>
    <source>
        <strain evidence="2 3">RAS26</strain>
    </source>
</reference>
<dbReference type="RefSeq" id="WP_183296995.1">
    <property type="nucleotide sequence ID" value="NZ_JACHVX010000004.1"/>
</dbReference>
<reference evidence="2 3" key="2">
    <citation type="submission" date="2020-08" db="EMBL/GenBank/DDBJ databases">
        <authorList>
            <person name="Partida-Martinez L."/>
            <person name="Huntemann M."/>
            <person name="Clum A."/>
            <person name="Wang J."/>
            <person name="Palaniappan K."/>
            <person name="Ritter S."/>
            <person name="Chen I.-M."/>
            <person name="Stamatis D."/>
            <person name="Reddy T."/>
            <person name="O'Malley R."/>
            <person name="Daum C."/>
            <person name="Shapiro N."/>
            <person name="Ivanova N."/>
            <person name="Kyrpides N."/>
            <person name="Woyke T."/>
        </authorList>
    </citation>
    <scope>NUCLEOTIDE SEQUENCE [LARGE SCALE GENOMIC DNA]</scope>
    <source>
        <strain evidence="2 3">RAS26</strain>
    </source>
</reference>
<name>A0A7W4UHF0_9CELL</name>
<evidence type="ECO:0000313" key="3">
    <source>
        <dbReference type="Proteomes" id="UP000518206"/>
    </source>
</evidence>
<dbReference type="GO" id="GO:0032259">
    <property type="term" value="P:methylation"/>
    <property type="evidence" value="ECO:0007669"/>
    <property type="project" value="UniProtKB-KW"/>
</dbReference>
<keyword evidence="2" id="KW-0808">Transferase</keyword>
<dbReference type="EMBL" id="JACHVX010000004">
    <property type="protein sequence ID" value="MBB2924226.1"/>
    <property type="molecule type" value="Genomic_DNA"/>
</dbReference>
<gene>
    <name evidence="2" type="ORF">FHR80_003154</name>
</gene>
<proteinExistence type="predicted"/>
<keyword evidence="1" id="KW-1133">Transmembrane helix</keyword>
<protein>
    <submittedName>
        <fullName evidence="2">Protein-S-isoprenylcysteine O-methyltransferase Ste14</fullName>
    </submittedName>
</protein>
<evidence type="ECO:0000313" key="2">
    <source>
        <dbReference type="EMBL" id="MBB2924226.1"/>
    </source>
</evidence>
<evidence type="ECO:0000256" key="1">
    <source>
        <dbReference type="SAM" id="Phobius"/>
    </source>
</evidence>
<keyword evidence="1" id="KW-0812">Transmembrane</keyword>
<feature type="transmembrane region" description="Helical" evidence="1">
    <location>
        <begin position="21"/>
        <end position="46"/>
    </location>
</feature>
<comment type="caution">
    <text evidence="2">The sequence shown here is derived from an EMBL/GenBank/DDBJ whole genome shotgun (WGS) entry which is preliminary data.</text>
</comment>
<keyword evidence="1" id="KW-0472">Membrane</keyword>
<keyword evidence="2" id="KW-0489">Methyltransferase</keyword>
<sequence length="77" mass="8123">MPSLIELVLHPDRRKPAPEPAPVSLGPAFVVGSVGWLVALAVMLLWPGVVVTSAVIATCFVGVLLGGLGLLWARRQR</sequence>
<feature type="transmembrane region" description="Helical" evidence="1">
    <location>
        <begin position="52"/>
        <end position="73"/>
    </location>
</feature>
<organism evidence="2 3">
    <name type="scientific">Cellulomonas cellasea</name>
    <dbReference type="NCBI Taxonomy" id="43670"/>
    <lineage>
        <taxon>Bacteria</taxon>
        <taxon>Bacillati</taxon>
        <taxon>Actinomycetota</taxon>
        <taxon>Actinomycetes</taxon>
        <taxon>Micrococcales</taxon>
        <taxon>Cellulomonadaceae</taxon>
        <taxon>Cellulomonas</taxon>
    </lineage>
</organism>
<dbReference type="GO" id="GO:0008168">
    <property type="term" value="F:methyltransferase activity"/>
    <property type="evidence" value="ECO:0007669"/>
    <property type="project" value="UniProtKB-KW"/>
</dbReference>
<accession>A0A7W4UHF0</accession>
<dbReference type="AlphaFoldDB" id="A0A7W4UHF0"/>